<evidence type="ECO:0000256" key="1">
    <source>
        <dbReference type="SAM" id="Phobius"/>
    </source>
</evidence>
<proteinExistence type="predicted"/>
<feature type="signal peptide" evidence="2">
    <location>
        <begin position="1"/>
        <end position="29"/>
    </location>
</feature>
<evidence type="ECO:0000256" key="2">
    <source>
        <dbReference type="SAM" id="SignalP"/>
    </source>
</evidence>
<feature type="transmembrane region" description="Helical" evidence="1">
    <location>
        <begin position="159"/>
        <end position="178"/>
    </location>
</feature>
<accession>A0A6F8YWN4</accession>
<dbReference type="Proteomes" id="UP000503011">
    <property type="component" value="Chromosome"/>
</dbReference>
<evidence type="ECO:0000313" key="4">
    <source>
        <dbReference type="Proteomes" id="UP000503011"/>
    </source>
</evidence>
<keyword evidence="4" id="KW-1185">Reference proteome</keyword>
<dbReference type="AlphaFoldDB" id="A0A6F8YWN4"/>
<reference evidence="3 4" key="2">
    <citation type="submission" date="2020-03" db="EMBL/GenBank/DDBJ databases">
        <authorList>
            <person name="Ichikawa N."/>
            <person name="Kimura A."/>
            <person name="Kitahashi Y."/>
            <person name="Uohara A."/>
        </authorList>
    </citation>
    <scope>NUCLEOTIDE SEQUENCE [LARGE SCALE GENOMIC DNA]</scope>
    <source>
        <strain evidence="3 4">NBRC 105367</strain>
    </source>
</reference>
<keyword evidence="2" id="KW-0732">Signal</keyword>
<keyword evidence="1" id="KW-1133">Transmembrane helix</keyword>
<gene>
    <name evidence="3" type="ORF">Psuf_075740</name>
</gene>
<dbReference type="EMBL" id="AP022871">
    <property type="protein sequence ID" value="BCB90261.1"/>
    <property type="molecule type" value="Genomic_DNA"/>
</dbReference>
<reference evidence="3 4" key="1">
    <citation type="submission" date="2020-03" db="EMBL/GenBank/DDBJ databases">
        <title>Whole genome shotgun sequence of Phytohabitans suffuscus NBRC 105367.</title>
        <authorList>
            <person name="Komaki H."/>
            <person name="Tamura T."/>
        </authorList>
    </citation>
    <scope>NUCLEOTIDE SEQUENCE [LARGE SCALE GENOMIC DNA]</scope>
    <source>
        <strain evidence="3 4">NBRC 105367</strain>
    </source>
</reference>
<evidence type="ECO:0000313" key="3">
    <source>
        <dbReference type="EMBL" id="BCB90261.1"/>
    </source>
</evidence>
<dbReference type="KEGG" id="psuu:Psuf_075740"/>
<organism evidence="3 4">
    <name type="scientific">Phytohabitans suffuscus</name>
    <dbReference type="NCBI Taxonomy" id="624315"/>
    <lineage>
        <taxon>Bacteria</taxon>
        <taxon>Bacillati</taxon>
        <taxon>Actinomycetota</taxon>
        <taxon>Actinomycetes</taxon>
        <taxon>Micromonosporales</taxon>
        <taxon>Micromonosporaceae</taxon>
    </lineage>
</organism>
<feature type="chain" id="PRO_5026147427" evidence="2">
    <location>
        <begin position="30"/>
        <end position="188"/>
    </location>
</feature>
<keyword evidence="1" id="KW-0472">Membrane</keyword>
<sequence length="188" mass="18695">MSYNFVARTMFVATAAAVMTGVPALQASAAADVPSSETAVRETSPPTGVRGAEVFVEVTPSTVQAGDQVEIQASCDGDDREASVRSDAFGRVSVRPENGLLVGTATVPDRKPPGTFDVVLTCRNQTTASTTITVVNMSKASRGPATGGGGTAGGTVSPLVLTGGLGIVAVGAGVALIVRGRRGSGSGS</sequence>
<protein>
    <submittedName>
        <fullName evidence="3">Uncharacterized protein</fullName>
    </submittedName>
</protein>
<name>A0A6F8YWN4_9ACTN</name>
<keyword evidence="1" id="KW-0812">Transmembrane</keyword>
<dbReference type="RefSeq" id="WP_232075446.1">
    <property type="nucleotide sequence ID" value="NZ_AP022871.1"/>
</dbReference>